<gene>
    <name evidence="1" type="ORF">S01H4_10637</name>
</gene>
<proteinExistence type="predicted"/>
<evidence type="ECO:0000313" key="1">
    <source>
        <dbReference type="EMBL" id="GAG66552.1"/>
    </source>
</evidence>
<protein>
    <submittedName>
        <fullName evidence="1">Uncharacterized protein</fullName>
    </submittedName>
</protein>
<dbReference type="EMBL" id="BART01004116">
    <property type="protein sequence ID" value="GAG66552.1"/>
    <property type="molecule type" value="Genomic_DNA"/>
</dbReference>
<dbReference type="AlphaFoldDB" id="X1A919"/>
<reference evidence="1" key="1">
    <citation type="journal article" date="2014" name="Front. Microbiol.">
        <title>High frequency of phylogenetically diverse reductive dehalogenase-homologous genes in deep subseafloor sedimentary metagenomes.</title>
        <authorList>
            <person name="Kawai M."/>
            <person name="Futagami T."/>
            <person name="Toyoda A."/>
            <person name="Takaki Y."/>
            <person name="Nishi S."/>
            <person name="Hori S."/>
            <person name="Arai W."/>
            <person name="Tsubouchi T."/>
            <person name="Morono Y."/>
            <person name="Uchiyama I."/>
            <person name="Ito T."/>
            <person name="Fujiyama A."/>
            <person name="Inagaki F."/>
            <person name="Takami H."/>
        </authorList>
    </citation>
    <scope>NUCLEOTIDE SEQUENCE</scope>
    <source>
        <strain evidence="1">Expedition CK06-06</strain>
    </source>
</reference>
<comment type="caution">
    <text evidence="1">The sequence shown here is derived from an EMBL/GenBank/DDBJ whole genome shotgun (WGS) entry which is preliminary data.</text>
</comment>
<organism evidence="1">
    <name type="scientific">marine sediment metagenome</name>
    <dbReference type="NCBI Taxonomy" id="412755"/>
    <lineage>
        <taxon>unclassified sequences</taxon>
        <taxon>metagenomes</taxon>
        <taxon>ecological metagenomes</taxon>
    </lineage>
</organism>
<name>X1A919_9ZZZZ</name>
<accession>X1A919</accession>
<sequence>MPCEKCGGTLYWLTMVRMPSKKDLETGYLMCEKCEAIYRQIIHTKIELREVQPIELKETST</sequence>